<proteinExistence type="predicted"/>
<sequence>MLYRLSVLRLLSVVVLVVWSQAAKPDGTQACDRLCQTKEVLSVTPVSLVVSEMHGQLESWANLLLTINDAPTYKVYMAGFGVVNEARLDRYLVRYSRRQLSGEELNALHQNASLASHALVTNALTTAQDVDQQQMEAYIKRLMWVRMRETRRYLVERLDTAYGLSRLRARLRQLNQGFVSRYMVSQVEAWMFPDGGAMHSDAKKAINRWLRLELDQSDSDLQAESYRQSIDLLTFLLKNISDEEIRDALVFYESARYQKLLATIEKAMDLHYQRLVLKNNLSDPAT</sequence>
<organism evidence="2 3">
    <name type="scientific">Litoribacillus peritrichatus</name>
    <dbReference type="NCBI Taxonomy" id="718191"/>
    <lineage>
        <taxon>Bacteria</taxon>
        <taxon>Pseudomonadati</taxon>
        <taxon>Pseudomonadota</taxon>
        <taxon>Gammaproteobacteria</taxon>
        <taxon>Oceanospirillales</taxon>
        <taxon>Oceanospirillaceae</taxon>
        <taxon>Litoribacillus</taxon>
    </lineage>
</organism>
<feature type="signal peptide" evidence="1">
    <location>
        <begin position="1"/>
        <end position="25"/>
    </location>
</feature>
<evidence type="ECO:0000256" key="1">
    <source>
        <dbReference type="SAM" id="SignalP"/>
    </source>
</evidence>
<dbReference type="RefSeq" id="WP_344800760.1">
    <property type="nucleotide sequence ID" value="NZ_BAABBN010000017.1"/>
</dbReference>
<reference evidence="3" key="1">
    <citation type="journal article" date="2019" name="Int. J. Syst. Evol. Microbiol.">
        <title>The Global Catalogue of Microorganisms (GCM) 10K type strain sequencing project: providing services to taxonomists for standard genome sequencing and annotation.</title>
        <authorList>
            <consortium name="The Broad Institute Genomics Platform"/>
            <consortium name="The Broad Institute Genome Sequencing Center for Infectious Disease"/>
            <person name="Wu L."/>
            <person name="Ma J."/>
        </authorList>
    </citation>
    <scope>NUCLEOTIDE SEQUENCE [LARGE SCALE GENOMIC DNA]</scope>
    <source>
        <strain evidence="3">JCM 17551</strain>
    </source>
</reference>
<keyword evidence="3" id="KW-1185">Reference proteome</keyword>
<feature type="chain" id="PRO_5047357978" evidence="1">
    <location>
        <begin position="26"/>
        <end position="286"/>
    </location>
</feature>
<dbReference type="Proteomes" id="UP001501565">
    <property type="component" value="Unassembled WGS sequence"/>
</dbReference>
<protein>
    <submittedName>
        <fullName evidence="2">Uncharacterized protein</fullName>
    </submittedName>
</protein>
<dbReference type="EMBL" id="BAABBN010000017">
    <property type="protein sequence ID" value="GAA3942812.1"/>
    <property type="molecule type" value="Genomic_DNA"/>
</dbReference>
<evidence type="ECO:0000313" key="2">
    <source>
        <dbReference type="EMBL" id="GAA3942812.1"/>
    </source>
</evidence>
<accession>A0ABP7NC30</accession>
<gene>
    <name evidence="2" type="ORF">GCM10022277_43310</name>
</gene>
<comment type="caution">
    <text evidence="2">The sequence shown here is derived from an EMBL/GenBank/DDBJ whole genome shotgun (WGS) entry which is preliminary data.</text>
</comment>
<evidence type="ECO:0000313" key="3">
    <source>
        <dbReference type="Proteomes" id="UP001501565"/>
    </source>
</evidence>
<keyword evidence="1" id="KW-0732">Signal</keyword>
<name>A0ABP7NC30_9GAMM</name>